<evidence type="ECO:0000313" key="3">
    <source>
        <dbReference type="Proteomes" id="UP001152592"/>
    </source>
</evidence>
<organism evidence="2 3">
    <name type="scientific">Penicillium salamii</name>
    <dbReference type="NCBI Taxonomy" id="1612424"/>
    <lineage>
        <taxon>Eukaryota</taxon>
        <taxon>Fungi</taxon>
        <taxon>Dikarya</taxon>
        <taxon>Ascomycota</taxon>
        <taxon>Pezizomycotina</taxon>
        <taxon>Eurotiomycetes</taxon>
        <taxon>Eurotiomycetidae</taxon>
        <taxon>Eurotiales</taxon>
        <taxon>Aspergillaceae</taxon>
        <taxon>Penicillium</taxon>
    </lineage>
</organism>
<accession>A0A9W4JJ94</accession>
<protein>
    <submittedName>
        <fullName evidence="2">Uncharacterized protein</fullName>
    </submittedName>
</protein>
<feature type="compositionally biased region" description="Polar residues" evidence="1">
    <location>
        <begin position="13"/>
        <end position="71"/>
    </location>
</feature>
<reference evidence="2" key="1">
    <citation type="submission" date="2021-07" db="EMBL/GenBank/DDBJ databases">
        <authorList>
            <person name="Branca A.L. A."/>
        </authorList>
    </citation>
    <scope>NUCLEOTIDE SEQUENCE</scope>
</reference>
<sequence length="349" mass="38670">MPCASISPELRSANATPTILQVPSTGTSNPPRSVNPDKTVSVPGQSTSSTLPKPHSTGTSFTSSQMPVKGTSNRHPRVNPALTVTLVNPSLNQLSQSIDRVKDQHCGHRDSHAPRKSYLLAKQLDDKTFSRLWEDADLFSGVTATLWATQRCVLYRIMPNPQHEGICATFGMILVRLMLEMNLSVCNEDFCGFGSSRIHGNSTSKEPDYCFCPISRLVPGDTPAPSLVLEVGVSESYAQLVQDAHWWNANPPTRPGLVMLIYVKKSPVYRVDIEVWKETRRQSGHNTRNPSPSQLELSQHLYVEGNIVHGGPLRLDFGLLMRRPPNPPIEHDIVFTDHQVLVLARQTEL</sequence>
<evidence type="ECO:0000313" key="2">
    <source>
        <dbReference type="EMBL" id="CAG8397265.1"/>
    </source>
</evidence>
<dbReference type="AlphaFoldDB" id="A0A9W4JJ94"/>
<proteinExistence type="predicted"/>
<evidence type="ECO:0000256" key="1">
    <source>
        <dbReference type="SAM" id="MobiDB-lite"/>
    </source>
</evidence>
<dbReference type="Proteomes" id="UP001152592">
    <property type="component" value="Unassembled WGS sequence"/>
</dbReference>
<dbReference type="EMBL" id="CAJVPD010000249">
    <property type="protein sequence ID" value="CAG8397265.1"/>
    <property type="molecule type" value="Genomic_DNA"/>
</dbReference>
<gene>
    <name evidence="2" type="ORF">PSALAMII_LOCUS7303</name>
</gene>
<name>A0A9W4JJ94_9EURO</name>
<comment type="caution">
    <text evidence="2">The sequence shown here is derived from an EMBL/GenBank/DDBJ whole genome shotgun (WGS) entry which is preliminary data.</text>
</comment>
<feature type="region of interest" description="Disordered" evidence="1">
    <location>
        <begin position="1"/>
        <end position="77"/>
    </location>
</feature>
<dbReference type="OrthoDB" id="9991913at2759"/>